<dbReference type="OrthoDB" id="7331188at2"/>
<evidence type="ECO:0000313" key="2">
    <source>
        <dbReference type="Proteomes" id="UP000233597"/>
    </source>
</evidence>
<dbReference type="AlphaFoldDB" id="A0A2N3KNA1"/>
<dbReference type="InterPro" id="IPR010296">
    <property type="entry name" value="DUF899_thioredox"/>
</dbReference>
<sequence length="272" mass="30910">MTTENSKLQPQDLENTHPHAVVSRTEWLVARKELLRKEKEFSRMGDELAQCRRDLPWVRITENYAFQTVTGTRTLADLFDGRQQLIIQHFMLAPGWEQGCSGCSFMADHSDGMNVHLANRDVSLVAVSRAPIGEIERFRQRMGWRFRWVSSAQNSFNYDFAVSFTPEQTQAGAVTYNYADFNTNGTDMPGISVFYKNDAGEIFHTYSTYGRGVEVMMGTYNMLDLVPKGRDEAGLSHGMNWVRHHDRYETAPAIQDEAPSGCCSMRAEAKQA</sequence>
<dbReference type="Proteomes" id="UP000233597">
    <property type="component" value="Unassembled WGS sequence"/>
</dbReference>
<evidence type="ECO:0000313" key="1">
    <source>
        <dbReference type="EMBL" id="PKR52015.1"/>
    </source>
</evidence>
<gene>
    <name evidence="1" type="ORF">COO20_18025</name>
</gene>
<dbReference type="EMBL" id="NWTK01000012">
    <property type="protein sequence ID" value="PKR52015.1"/>
    <property type="molecule type" value="Genomic_DNA"/>
</dbReference>
<protein>
    <submittedName>
        <fullName evidence="1">Thioredoxin</fullName>
    </submittedName>
</protein>
<name>A0A2N3KNA1_9PROT</name>
<organism evidence="1 2">
    <name type="scientific">Thalassospira marina</name>
    <dbReference type="NCBI Taxonomy" id="2048283"/>
    <lineage>
        <taxon>Bacteria</taxon>
        <taxon>Pseudomonadati</taxon>
        <taxon>Pseudomonadota</taxon>
        <taxon>Alphaproteobacteria</taxon>
        <taxon>Rhodospirillales</taxon>
        <taxon>Thalassospiraceae</taxon>
        <taxon>Thalassospira</taxon>
    </lineage>
</organism>
<accession>A0A2N3KNA1</accession>
<comment type="caution">
    <text evidence="1">The sequence shown here is derived from an EMBL/GenBank/DDBJ whole genome shotgun (WGS) entry which is preliminary data.</text>
</comment>
<reference evidence="1 2" key="1">
    <citation type="submission" date="2017-09" db="EMBL/GenBank/DDBJ databases">
        <title>Biodiversity and function of Thalassospira species in the particle-attached aromatic-hydrocarbon-degrading consortia from the surface seawater of the South China Sea.</title>
        <authorList>
            <person name="Dong C."/>
            <person name="Liu R."/>
            <person name="Shao Z."/>
        </authorList>
    </citation>
    <scope>NUCLEOTIDE SEQUENCE [LARGE SCALE GENOMIC DNA]</scope>
    <source>
        <strain evidence="1 2">CSC1P2</strain>
    </source>
</reference>
<dbReference type="RefSeq" id="WP_101269075.1">
    <property type="nucleotide sequence ID" value="NZ_NWTK01000012.1"/>
</dbReference>
<dbReference type="Pfam" id="PF05988">
    <property type="entry name" value="DUF899"/>
    <property type="match status" value="1"/>
</dbReference>
<proteinExistence type="predicted"/>